<organism evidence="2 3">
    <name type="scientific">Corynebacterium glaucum</name>
    <dbReference type="NCBI Taxonomy" id="187491"/>
    <lineage>
        <taxon>Bacteria</taxon>
        <taxon>Bacillati</taxon>
        <taxon>Actinomycetota</taxon>
        <taxon>Actinomycetes</taxon>
        <taxon>Mycobacteriales</taxon>
        <taxon>Corynebacteriaceae</taxon>
        <taxon>Corynebacterium</taxon>
    </lineage>
</organism>
<dbReference type="Proteomes" id="UP000217209">
    <property type="component" value="Chromosome"/>
</dbReference>
<gene>
    <name evidence="2" type="ORF">CGLAU_05385</name>
</gene>
<feature type="domain" description="THUMP-like" evidence="1">
    <location>
        <begin position="307"/>
        <end position="354"/>
    </location>
</feature>
<reference evidence="2 3" key="1">
    <citation type="submission" date="2016-12" db="EMBL/GenBank/DDBJ databases">
        <authorList>
            <person name="Song W.-J."/>
            <person name="Kurnit D.M."/>
        </authorList>
    </citation>
    <scope>NUCLEOTIDE SEQUENCE [LARGE SCALE GENOMIC DNA]</scope>
    <source>
        <strain evidence="2 3">DSM 30827</strain>
    </source>
</reference>
<accession>A0A1Q2HW26</accession>
<dbReference type="SUPFAM" id="SSF53335">
    <property type="entry name" value="S-adenosyl-L-methionine-dependent methyltransferases"/>
    <property type="match status" value="1"/>
</dbReference>
<keyword evidence="3" id="KW-1185">Reference proteome</keyword>
<sequence length="394" mass="41153">MSFSLEEVAFLAANAQRIETIAPEIALTKQSVFADRAVLDREFGDYARAVSVLIYAQRAAVGKLPAHWLTDYDAAQQATPRAVADVRAGHVREAGATLVHDVTCSVGSEAPAFADAGLAWLGSDLDRSRIAMARHNLGDLAWLAVADALAPASRADVVVADPARRADGKRITDPAKLIPPLPDLLGAHAGRELAVKCAPGIDYSEWDGLVSVVSVDGGVKEACLYTPGFGRGREAVVLKEGFEERCLSTAPSTAPVEPPGAFIIEPDGAVIRAGLVSHWATRHGLWMLDEHIAFLSGDTIPSGYSGFPFIEAVPLKKLRTALAAHGASSVEILVRGVDVDPDQLRAKLKLKGGKGGKAGKGGAKLSGGAAPMAVVIARIGDSAVAHICGPRVHA</sequence>
<evidence type="ECO:0000313" key="2">
    <source>
        <dbReference type="EMBL" id="AQQ15048.1"/>
    </source>
</evidence>
<evidence type="ECO:0000313" key="3">
    <source>
        <dbReference type="Proteomes" id="UP000217209"/>
    </source>
</evidence>
<dbReference type="Gene3D" id="3.40.50.150">
    <property type="entry name" value="Vaccinia Virus protein VP39"/>
    <property type="match status" value="1"/>
</dbReference>
<dbReference type="InterPro" id="IPR029063">
    <property type="entry name" value="SAM-dependent_MTases_sf"/>
</dbReference>
<dbReference type="OrthoDB" id="9810570at2"/>
<dbReference type="KEGG" id="cgv:CGLAU_05385"/>
<dbReference type="InterPro" id="IPR041497">
    <property type="entry name" value="Thump-like"/>
</dbReference>
<name>A0A1Q2HW26_9CORY</name>
<dbReference type="RefSeq" id="WP_095659788.1">
    <property type="nucleotide sequence ID" value="NZ_CP019688.1"/>
</dbReference>
<proteinExistence type="predicted"/>
<dbReference type="Pfam" id="PF18096">
    <property type="entry name" value="Thump_like"/>
    <property type="match status" value="1"/>
</dbReference>
<dbReference type="EMBL" id="CP019688">
    <property type="protein sequence ID" value="AQQ15048.1"/>
    <property type="molecule type" value="Genomic_DNA"/>
</dbReference>
<protein>
    <recommendedName>
        <fullName evidence="1">THUMP-like domain-containing protein</fullName>
    </recommendedName>
</protein>
<dbReference type="AlphaFoldDB" id="A0A1Q2HW26"/>
<evidence type="ECO:0000259" key="1">
    <source>
        <dbReference type="Pfam" id="PF18096"/>
    </source>
</evidence>